<keyword evidence="3" id="KW-1185">Reference proteome</keyword>
<comment type="caution">
    <text evidence="2">The sequence shown here is derived from an EMBL/GenBank/DDBJ whole genome shotgun (WGS) entry which is preliminary data.</text>
</comment>
<protein>
    <submittedName>
        <fullName evidence="2">Uncharacterized protein</fullName>
    </submittedName>
</protein>
<gene>
    <name evidence="2" type="ORF">POJ06DRAFT_244361</name>
</gene>
<organism evidence="2 3">
    <name type="scientific">Lipomyces tetrasporus</name>
    <dbReference type="NCBI Taxonomy" id="54092"/>
    <lineage>
        <taxon>Eukaryota</taxon>
        <taxon>Fungi</taxon>
        <taxon>Dikarya</taxon>
        <taxon>Ascomycota</taxon>
        <taxon>Saccharomycotina</taxon>
        <taxon>Lipomycetes</taxon>
        <taxon>Lipomycetales</taxon>
        <taxon>Lipomycetaceae</taxon>
        <taxon>Lipomyces</taxon>
    </lineage>
</organism>
<reference evidence="2" key="1">
    <citation type="submission" date="2023-03" db="EMBL/GenBank/DDBJ databases">
        <title>Near-Complete genome sequence of Lipomyces tetrasporous NRRL Y-64009, an oleaginous yeast capable of growing on lignocellulosic hydrolysates.</title>
        <authorList>
            <consortium name="Lawrence Berkeley National Laboratory"/>
            <person name="Jagtap S.S."/>
            <person name="Liu J.-J."/>
            <person name="Walukiewicz H.E."/>
            <person name="Pangilinan J."/>
            <person name="Lipzen A."/>
            <person name="Ahrendt S."/>
            <person name="Koriabine M."/>
            <person name="Cobaugh K."/>
            <person name="Salamov A."/>
            <person name="Yoshinaga Y."/>
            <person name="Ng V."/>
            <person name="Daum C."/>
            <person name="Grigoriev I.V."/>
            <person name="Slininger P.J."/>
            <person name="Dien B.S."/>
            <person name="Jin Y.-S."/>
            <person name="Rao C.V."/>
        </authorList>
    </citation>
    <scope>NUCLEOTIDE SEQUENCE</scope>
    <source>
        <strain evidence="2">NRRL Y-64009</strain>
    </source>
</reference>
<sequence length="88" mass="10492">MVVHLRKRHSIEAQERPEPAKKPKSSVLAYIGQREKLSPQKLLEKNILRWKLLINPSRLLNRQLFAKYFMIFRGLRFLLCPAEFFAKD</sequence>
<proteinExistence type="predicted"/>
<dbReference type="GeneID" id="80881659"/>
<dbReference type="Proteomes" id="UP001217417">
    <property type="component" value="Unassembled WGS sequence"/>
</dbReference>
<accession>A0AAD7VWS4</accession>
<name>A0AAD7VWS4_9ASCO</name>
<evidence type="ECO:0000256" key="1">
    <source>
        <dbReference type="SAM" id="MobiDB-lite"/>
    </source>
</evidence>
<dbReference type="AlphaFoldDB" id="A0AAD7VWS4"/>
<evidence type="ECO:0000313" key="3">
    <source>
        <dbReference type="Proteomes" id="UP001217417"/>
    </source>
</evidence>
<dbReference type="EMBL" id="JARPMG010000001">
    <property type="protein sequence ID" value="KAJ8104379.1"/>
    <property type="molecule type" value="Genomic_DNA"/>
</dbReference>
<feature type="region of interest" description="Disordered" evidence="1">
    <location>
        <begin position="1"/>
        <end position="24"/>
    </location>
</feature>
<evidence type="ECO:0000313" key="2">
    <source>
        <dbReference type="EMBL" id="KAJ8104379.1"/>
    </source>
</evidence>
<dbReference type="RefSeq" id="XP_056047829.1">
    <property type="nucleotide sequence ID" value="XM_056186493.1"/>
</dbReference>
<feature type="compositionally biased region" description="Basic and acidic residues" evidence="1">
    <location>
        <begin position="10"/>
        <end position="21"/>
    </location>
</feature>